<keyword evidence="2" id="KW-1133">Transmembrane helix</keyword>
<feature type="region of interest" description="Disordered" evidence="1">
    <location>
        <begin position="1"/>
        <end position="43"/>
    </location>
</feature>
<feature type="compositionally biased region" description="Pro residues" evidence="1">
    <location>
        <begin position="21"/>
        <end position="36"/>
    </location>
</feature>
<evidence type="ECO:0000256" key="2">
    <source>
        <dbReference type="SAM" id="Phobius"/>
    </source>
</evidence>
<accession>A0ABY2XGR6</accession>
<sequence>MSASTTSTNAPYSNASSSSSPTPPHDYVPAPSPQPTQPQESGFSTKEVLIYGGGLILTAVVTYFSTLISVNSDISSNRENISVLKSGVEHLQKDVQRAENGIAKNQAAASRIGIVEVKINGLEKRFDAHVGEEAEQ</sequence>
<reference evidence="3 4" key="1">
    <citation type="submission" date="2019-05" db="EMBL/GenBank/DDBJ databases">
        <title>Genome of Alcanivorax gelatiniphagus, an oil degrading marine bacteria.</title>
        <authorList>
            <person name="Kwon K.K."/>
        </authorList>
    </citation>
    <scope>NUCLEOTIDE SEQUENCE [LARGE SCALE GENOMIC DNA]</scope>
    <source>
        <strain evidence="3 4">MEBiC 08158</strain>
    </source>
</reference>
<dbReference type="RefSeq" id="WP_138773705.1">
    <property type="nucleotide sequence ID" value="NZ_JBHSSX010000013.1"/>
</dbReference>
<protein>
    <submittedName>
        <fullName evidence="3">Uncharacterized protein</fullName>
    </submittedName>
</protein>
<name>A0ABY2XGR6_9GAMM</name>
<evidence type="ECO:0000313" key="4">
    <source>
        <dbReference type="Proteomes" id="UP000739180"/>
    </source>
</evidence>
<evidence type="ECO:0000256" key="1">
    <source>
        <dbReference type="SAM" id="MobiDB-lite"/>
    </source>
</evidence>
<dbReference type="Proteomes" id="UP000739180">
    <property type="component" value="Unassembled WGS sequence"/>
</dbReference>
<organism evidence="3 4">
    <name type="scientific">Alloalcanivorax gelatiniphagus</name>
    <dbReference type="NCBI Taxonomy" id="1194167"/>
    <lineage>
        <taxon>Bacteria</taxon>
        <taxon>Pseudomonadati</taxon>
        <taxon>Pseudomonadota</taxon>
        <taxon>Gammaproteobacteria</taxon>
        <taxon>Oceanospirillales</taxon>
        <taxon>Alcanivoracaceae</taxon>
        <taxon>Alloalcanivorax</taxon>
    </lineage>
</organism>
<comment type="caution">
    <text evidence="3">The sequence shown here is derived from an EMBL/GenBank/DDBJ whole genome shotgun (WGS) entry which is preliminary data.</text>
</comment>
<keyword evidence="2" id="KW-0472">Membrane</keyword>
<keyword evidence="2" id="KW-0812">Transmembrane</keyword>
<evidence type="ECO:0000313" key="3">
    <source>
        <dbReference type="EMBL" id="TMW10869.1"/>
    </source>
</evidence>
<feature type="transmembrane region" description="Helical" evidence="2">
    <location>
        <begin position="48"/>
        <end position="70"/>
    </location>
</feature>
<keyword evidence="4" id="KW-1185">Reference proteome</keyword>
<gene>
    <name evidence="3" type="ORF">FGS76_16290</name>
</gene>
<feature type="compositionally biased region" description="Low complexity" evidence="1">
    <location>
        <begin position="1"/>
        <end position="20"/>
    </location>
</feature>
<dbReference type="EMBL" id="VCQT01000045">
    <property type="protein sequence ID" value="TMW10869.1"/>
    <property type="molecule type" value="Genomic_DNA"/>
</dbReference>
<proteinExistence type="predicted"/>